<name>A0A8H5LUS8_9AGAR</name>
<sequence length="527" mass="60703">MPGIRKLLELPFGPYPEDEILGEKFKKGTILILKSFHMECGRSPIGFDETEFIVSPPPTSRIAREATEFYGILEIEKLEWLSPQGKEWLQRDLRQRDVKIHSQLSASGLTLSTLYGNNKGEGLKLSVWIQGVKSMSARFMTERHPCSLIIHSKNNWYGGILKSIIVELNFRSDRMYDVRSLDVRTFKTSQNFLARYRLWALIDEIIMTDPDQTAVEKRTIDWLVNNYLHRFKERDINRGFFTLSCCDERMTRQRFLRHVPRAEVVGLFAAHADWLLAQQLAPNTGTLRKVNIRKWIKFCAQVATARLEASNENSPWGLPYGGIPSEDVLDLSRFGQTKKFWDNKIKNALKKSNSRPKPASNQALPNNDRRSTTKRRQPEFIYDSDFSEVSTSACSDSSDDEHLTSAESVPAFCLQPPTIPIGRFEWQCPGCNYIIDFLDLSEENTQALSSADARHLNEKSWKSVRDERVQRAFFVMVSDHYTACHSSRNPCAMPLRKIRNKFPKVKVEEEVVIIGYNNSSLTHRSRR</sequence>
<keyword evidence="3" id="KW-1185">Reference proteome</keyword>
<accession>A0A8H5LUS8</accession>
<evidence type="ECO:0000313" key="3">
    <source>
        <dbReference type="Proteomes" id="UP000565441"/>
    </source>
</evidence>
<evidence type="ECO:0000256" key="1">
    <source>
        <dbReference type="SAM" id="MobiDB-lite"/>
    </source>
</evidence>
<dbReference type="OrthoDB" id="3226250at2759"/>
<proteinExistence type="predicted"/>
<dbReference type="EMBL" id="JAACJP010000053">
    <property type="protein sequence ID" value="KAF5370224.1"/>
    <property type="molecule type" value="Genomic_DNA"/>
</dbReference>
<gene>
    <name evidence="2" type="ORF">D9615_010088</name>
</gene>
<evidence type="ECO:0000313" key="2">
    <source>
        <dbReference type="EMBL" id="KAF5370224.1"/>
    </source>
</evidence>
<dbReference type="AlphaFoldDB" id="A0A8H5LUS8"/>
<organism evidence="2 3">
    <name type="scientific">Tricholomella constricta</name>
    <dbReference type="NCBI Taxonomy" id="117010"/>
    <lineage>
        <taxon>Eukaryota</taxon>
        <taxon>Fungi</taxon>
        <taxon>Dikarya</taxon>
        <taxon>Basidiomycota</taxon>
        <taxon>Agaricomycotina</taxon>
        <taxon>Agaricomycetes</taxon>
        <taxon>Agaricomycetidae</taxon>
        <taxon>Agaricales</taxon>
        <taxon>Tricholomatineae</taxon>
        <taxon>Lyophyllaceae</taxon>
        <taxon>Tricholomella</taxon>
    </lineage>
</organism>
<protein>
    <submittedName>
        <fullName evidence="2">Uncharacterized protein</fullName>
    </submittedName>
</protein>
<comment type="caution">
    <text evidence="2">The sequence shown here is derived from an EMBL/GenBank/DDBJ whole genome shotgun (WGS) entry which is preliminary data.</text>
</comment>
<dbReference type="Proteomes" id="UP000565441">
    <property type="component" value="Unassembled WGS sequence"/>
</dbReference>
<reference evidence="2 3" key="1">
    <citation type="journal article" date="2020" name="ISME J.">
        <title>Uncovering the hidden diversity of litter-decomposition mechanisms in mushroom-forming fungi.</title>
        <authorList>
            <person name="Floudas D."/>
            <person name="Bentzer J."/>
            <person name="Ahren D."/>
            <person name="Johansson T."/>
            <person name="Persson P."/>
            <person name="Tunlid A."/>
        </authorList>
    </citation>
    <scope>NUCLEOTIDE SEQUENCE [LARGE SCALE GENOMIC DNA]</scope>
    <source>
        <strain evidence="2 3">CBS 661.87</strain>
    </source>
</reference>
<feature type="region of interest" description="Disordered" evidence="1">
    <location>
        <begin position="350"/>
        <end position="377"/>
    </location>
</feature>